<accession>A0ABV0JNR1</accession>
<dbReference type="EMBL" id="JAMPKK010000021">
    <property type="protein sequence ID" value="MEP0865090.1"/>
    <property type="molecule type" value="Genomic_DNA"/>
</dbReference>
<dbReference type="Proteomes" id="UP001442494">
    <property type="component" value="Unassembled WGS sequence"/>
</dbReference>
<evidence type="ECO:0000313" key="1">
    <source>
        <dbReference type="EMBL" id="MEP0865090.1"/>
    </source>
</evidence>
<name>A0ABV0JNR1_9CYAN</name>
<gene>
    <name evidence="1" type="ORF">NDI37_11485</name>
</gene>
<keyword evidence="2" id="KW-1185">Reference proteome</keyword>
<evidence type="ECO:0000313" key="2">
    <source>
        <dbReference type="Proteomes" id="UP001442494"/>
    </source>
</evidence>
<proteinExistence type="predicted"/>
<protein>
    <recommendedName>
        <fullName evidence="3">Beta-ketoacyl synthase N-terminal domain-containing protein</fullName>
    </recommendedName>
</protein>
<sequence>MSLELKQVVVTGLGAITLVGNPVKEYWKKLPGGYSSIGLITLTDAIPPTINLNLKNPYSSGDIDYLPQLCPTQRVEVFLCNSFSFAVHNVTLAL</sequence>
<reference evidence="1 2" key="1">
    <citation type="submission" date="2022-04" db="EMBL/GenBank/DDBJ databases">
        <title>Positive selection, recombination, and allopatry shape intraspecific diversity of widespread and dominant cyanobacteria.</title>
        <authorList>
            <person name="Wei J."/>
            <person name="Shu W."/>
            <person name="Hu C."/>
        </authorList>
    </citation>
    <scope>NUCLEOTIDE SEQUENCE [LARGE SCALE GENOMIC DNA]</scope>
    <source>
        <strain evidence="1 2">GB2-A5</strain>
    </source>
</reference>
<dbReference type="RefSeq" id="WP_190423416.1">
    <property type="nucleotide sequence ID" value="NZ_JAMPKK010000021.1"/>
</dbReference>
<organism evidence="1 2">
    <name type="scientific">Funiculus sociatus GB2-A5</name>
    <dbReference type="NCBI Taxonomy" id="2933946"/>
    <lineage>
        <taxon>Bacteria</taxon>
        <taxon>Bacillati</taxon>
        <taxon>Cyanobacteriota</taxon>
        <taxon>Cyanophyceae</taxon>
        <taxon>Coleofasciculales</taxon>
        <taxon>Coleofasciculaceae</taxon>
        <taxon>Funiculus</taxon>
    </lineage>
</organism>
<evidence type="ECO:0008006" key="3">
    <source>
        <dbReference type="Google" id="ProtNLM"/>
    </source>
</evidence>
<comment type="caution">
    <text evidence="1">The sequence shown here is derived from an EMBL/GenBank/DDBJ whole genome shotgun (WGS) entry which is preliminary data.</text>
</comment>